<proteinExistence type="predicted"/>
<dbReference type="Pfam" id="PF00646">
    <property type="entry name" value="F-box"/>
    <property type="match status" value="1"/>
</dbReference>
<dbReference type="InterPro" id="IPR036047">
    <property type="entry name" value="F-box-like_dom_sf"/>
</dbReference>
<dbReference type="AlphaFoldDB" id="A0A9P3GEX1"/>
<dbReference type="InterPro" id="IPR001810">
    <property type="entry name" value="F-box_dom"/>
</dbReference>
<evidence type="ECO:0000313" key="4">
    <source>
        <dbReference type="Proteomes" id="UP000703269"/>
    </source>
</evidence>
<feature type="region of interest" description="Disordered" evidence="1">
    <location>
        <begin position="1"/>
        <end position="29"/>
    </location>
</feature>
<evidence type="ECO:0000259" key="2">
    <source>
        <dbReference type="PROSITE" id="PS50181"/>
    </source>
</evidence>
<dbReference type="PROSITE" id="PS50181">
    <property type="entry name" value="FBOX"/>
    <property type="match status" value="1"/>
</dbReference>
<dbReference type="SMART" id="SM00256">
    <property type="entry name" value="FBOX"/>
    <property type="match status" value="1"/>
</dbReference>
<feature type="compositionally biased region" description="Basic and acidic residues" evidence="1">
    <location>
        <begin position="7"/>
        <end position="19"/>
    </location>
</feature>
<evidence type="ECO:0000313" key="3">
    <source>
        <dbReference type="EMBL" id="GJE93542.1"/>
    </source>
</evidence>
<accession>A0A9P3GEX1</accession>
<dbReference type="EMBL" id="BPQB01000033">
    <property type="protein sequence ID" value="GJE93542.1"/>
    <property type="molecule type" value="Genomic_DNA"/>
</dbReference>
<name>A0A9P3GEX1_9APHY</name>
<gene>
    <name evidence="3" type="ORF">PsYK624_097010</name>
</gene>
<comment type="caution">
    <text evidence="3">The sequence shown here is derived from an EMBL/GenBank/DDBJ whole genome shotgun (WGS) entry which is preliminary data.</text>
</comment>
<dbReference type="OrthoDB" id="2322499at2759"/>
<dbReference type="Proteomes" id="UP000703269">
    <property type="component" value="Unassembled WGS sequence"/>
</dbReference>
<evidence type="ECO:0000256" key="1">
    <source>
        <dbReference type="SAM" id="MobiDB-lite"/>
    </source>
</evidence>
<reference evidence="3 4" key="1">
    <citation type="submission" date="2021-08" db="EMBL/GenBank/DDBJ databases">
        <title>Draft Genome Sequence of Phanerochaete sordida strain YK-624.</title>
        <authorList>
            <person name="Mori T."/>
            <person name="Dohra H."/>
            <person name="Suzuki T."/>
            <person name="Kawagishi H."/>
            <person name="Hirai H."/>
        </authorList>
    </citation>
    <scope>NUCLEOTIDE SEQUENCE [LARGE SCALE GENOMIC DNA]</scope>
    <source>
        <strain evidence="3 4">YK-624</strain>
    </source>
</reference>
<keyword evidence="4" id="KW-1185">Reference proteome</keyword>
<sequence>MISSKKPKLDDSARSELSRPRTTRGRGSRTVGKLAPLFDMPADIWFEIVSHLTPKELLALSRTSKHFRTMLMHRSGKHFWAAARLNVGLPEPPQHISEPRVAAMLFSSTCFGCGNRGLLYDVGLIARHCKRCKMEKVKKGCTLRRTYGVSRNGSMPVLQLIPCSRGIFRSYHDMYTMNDESSDSYDVGKFQSVFAEHNALLEGGDQVALQTFIDERKHLVQAARQFSKELKVWESEQHAAKQDAGRIRQESIEKKLLELGYTRTDLNDVVYSASFDIRRSWNTMTCQPQKLTPRAWMKVRPRLEELLAGANAQRKRHEQETRRSARVYELCSVYAEFLRGAPVDVGPLPHLHEALCLPAVSALLDGDEGHVPVTVKRLHLVLPALQEAARDHRSRLAQAVWTDLAERTRLPQEPGASYGDPTDGYSGRLFALDGGRLLPRERMPRKLAHLPCVPADIEPGSEDVLNLATALFRCYHCVDRRRVPMSNTGDAVYNIAELAAHVHAEHPNGGFNPVQPKVDSEVARNVLRQLGLPEDVRYEDILGKIVCACATFRHPATFAQLVSHIIQETSFYHALDACSYFSSCPIDEFPRDQHDFTSATPFLRLLGADESFVLSPLSDAEGALAEKWTETFGGKPVACRVCALCASVPHDSPFWWRNAVSDDVPYVPHAPAMDSVALVRHVKMMHGRQARLEDAQEEQEIALP</sequence>
<dbReference type="SUPFAM" id="SSF81383">
    <property type="entry name" value="F-box domain"/>
    <property type="match status" value="1"/>
</dbReference>
<organism evidence="3 4">
    <name type="scientific">Phanerochaete sordida</name>
    <dbReference type="NCBI Taxonomy" id="48140"/>
    <lineage>
        <taxon>Eukaryota</taxon>
        <taxon>Fungi</taxon>
        <taxon>Dikarya</taxon>
        <taxon>Basidiomycota</taxon>
        <taxon>Agaricomycotina</taxon>
        <taxon>Agaricomycetes</taxon>
        <taxon>Polyporales</taxon>
        <taxon>Phanerochaetaceae</taxon>
        <taxon>Phanerochaete</taxon>
    </lineage>
</organism>
<protein>
    <recommendedName>
        <fullName evidence="2">F-box domain-containing protein</fullName>
    </recommendedName>
</protein>
<feature type="domain" description="F-box" evidence="2">
    <location>
        <begin position="34"/>
        <end position="83"/>
    </location>
</feature>